<keyword evidence="3" id="KW-1185">Reference proteome</keyword>
<protein>
    <submittedName>
        <fullName evidence="2">Uncharacterized protein</fullName>
    </submittedName>
</protein>
<organism evidence="2 3">
    <name type="scientific">Neurospora tetraspora</name>
    <dbReference type="NCBI Taxonomy" id="94610"/>
    <lineage>
        <taxon>Eukaryota</taxon>
        <taxon>Fungi</taxon>
        <taxon>Dikarya</taxon>
        <taxon>Ascomycota</taxon>
        <taxon>Pezizomycotina</taxon>
        <taxon>Sordariomycetes</taxon>
        <taxon>Sordariomycetidae</taxon>
        <taxon>Sordariales</taxon>
        <taxon>Sordariaceae</taxon>
        <taxon>Neurospora</taxon>
    </lineage>
</organism>
<proteinExistence type="predicted"/>
<feature type="region of interest" description="Disordered" evidence="1">
    <location>
        <begin position="1"/>
        <end position="33"/>
    </location>
</feature>
<dbReference type="GeneID" id="87864146"/>
<dbReference type="AlphaFoldDB" id="A0AAE0MQF1"/>
<dbReference type="Proteomes" id="UP001278500">
    <property type="component" value="Unassembled WGS sequence"/>
</dbReference>
<dbReference type="EMBL" id="JAUEPP010000005">
    <property type="protein sequence ID" value="KAK3342699.1"/>
    <property type="molecule type" value="Genomic_DNA"/>
</dbReference>
<dbReference type="RefSeq" id="XP_062680492.1">
    <property type="nucleotide sequence ID" value="XM_062826992.1"/>
</dbReference>
<comment type="caution">
    <text evidence="2">The sequence shown here is derived from an EMBL/GenBank/DDBJ whole genome shotgun (WGS) entry which is preliminary data.</text>
</comment>
<reference evidence="2" key="1">
    <citation type="journal article" date="2023" name="Mol. Phylogenet. Evol.">
        <title>Genome-scale phylogeny and comparative genomics of the fungal order Sordariales.</title>
        <authorList>
            <person name="Hensen N."/>
            <person name="Bonometti L."/>
            <person name="Westerberg I."/>
            <person name="Brannstrom I.O."/>
            <person name="Guillou S."/>
            <person name="Cros-Aarteil S."/>
            <person name="Calhoun S."/>
            <person name="Haridas S."/>
            <person name="Kuo A."/>
            <person name="Mondo S."/>
            <person name="Pangilinan J."/>
            <person name="Riley R."/>
            <person name="LaButti K."/>
            <person name="Andreopoulos B."/>
            <person name="Lipzen A."/>
            <person name="Chen C."/>
            <person name="Yan M."/>
            <person name="Daum C."/>
            <person name="Ng V."/>
            <person name="Clum A."/>
            <person name="Steindorff A."/>
            <person name="Ohm R.A."/>
            <person name="Martin F."/>
            <person name="Silar P."/>
            <person name="Natvig D.O."/>
            <person name="Lalanne C."/>
            <person name="Gautier V."/>
            <person name="Ament-Velasquez S.L."/>
            <person name="Kruys A."/>
            <person name="Hutchinson M.I."/>
            <person name="Powell A.J."/>
            <person name="Barry K."/>
            <person name="Miller A.N."/>
            <person name="Grigoriev I.V."/>
            <person name="Debuchy R."/>
            <person name="Gladieux P."/>
            <person name="Hiltunen Thoren M."/>
            <person name="Johannesson H."/>
        </authorList>
    </citation>
    <scope>NUCLEOTIDE SEQUENCE</scope>
    <source>
        <strain evidence="2">CBS 560.94</strain>
    </source>
</reference>
<evidence type="ECO:0000313" key="2">
    <source>
        <dbReference type="EMBL" id="KAK3342699.1"/>
    </source>
</evidence>
<evidence type="ECO:0000313" key="3">
    <source>
        <dbReference type="Proteomes" id="UP001278500"/>
    </source>
</evidence>
<sequence>MDKKSAKDVPASTAARPVEKAAPANNKPKVPLDSSRRALEIHLVSEQLLLMMREVQDAQEKTVS</sequence>
<accession>A0AAE0MQF1</accession>
<evidence type="ECO:0000256" key="1">
    <source>
        <dbReference type="SAM" id="MobiDB-lite"/>
    </source>
</evidence>
<name>A0AAE0MQF1_9PEZI</name>
<reference evidence="2" key="2">
    <citation type="submission" date="2023-06" db="EMBL/GenBank/DDBJ databases">
        <authorList>
            <consortium name="Lawrence Berkeley National Laboratory"/>
            <person name="Haridas S."/>
            <person name="Hensen N."/>
            <person name="Bonometti L."/>
            <person name="Westerberg I."/>
            <person name="Brannstrom I.O."/>
            <person name="Guillou S."/>
            <person name="Cros-Aarteil S."/>
            <person name="Calhoun S."/>
            <person name="Kuo A."/>
            <person name="Mondo S."/>
            <person name="Pangilinan J."/>
            <person name="Riley R."/>
            <person name="Labutti K."/>
            <person name="Andreopoulos B."/>
            <person name="Lipzen A."/>
            <person name="Chen C."/>
            <person name="Yanf M."/>
            <person name="Daum C."/>
            <person name="Ng V."/>
            <person name="Clum A."/>
            <person name="Steindorff A."/>
            <person name="Ohm R."/>
            <person name="Martin F."/>
            <person name="Silar P."/>
            <person name="Natvig D."/>
            <person name="Lalanne C."/>
            <person name="Gautier V."/>
            <person name="Ament-Velasquez S.L."/>
            <person name="Kruys A."/>
            <person name="Hutchinson M.I."/>
            <person name="Powell A.J."/>
            <person name="Barry K."/>
            <person name="Miller A.N."/>
            <person name="Grigoriev I.V."/>
            <person name="Debuchy R."/>
            <person name="Gladieux P."/>
            <person name="Thoren M.H."/>
            <person name="Johannesson H."/>
        </authorList>
    </citation>
    <scope>NUCLEOTIDE SEQUENCE</scope>
    <source>
        <strain evidence="2">CBS 560.94</strain>
    </source>
</reference>
<gene>
    <name evidence="2" type="ORF">B0H65DRAFT_469025</name>
</gene>